<feature type="domain" description="Thiamine pyrophosphate enzyme central" evidence="12">
    <location>
        <begin position="198"/>
        <end position="333"/>
    </location>
</feature>
<comment type="similarity">
    <text evidence="3 11">Belongs to the TPP enzyme family.</text>
</comment>
<dbReference type="InterPro" id="IPR011766">
    <property type="entry name" value="TPP_enzyme_TPP-bd"/>
</dbReference>
<dbReference type="Gene3D" id="3.40.50.970">
    <property type="match status" value="2"/>
</dbReference>
<proteinExistence type="inferred from homology"/>
<evidence type="ECO:0000259" key="13">
    <source>
        <dbReference type="Pfam" id="PF02775"/>
    </source>
</evidence>
<evidence type="ECO:0000256" key="8">
    <source>
        <dbReference type="ARBA" id="ARBA00022842"/>
    </source>
</evidence>
<dbReference type="InterPro" id="IPR000399">
    <property type="entry name" value="TPP-bd_CS"/>
</dbReference>
<dbReference type="Pfam" id="PF02776">
    <property type="entry name" value="TPP_enzyme_N"/>
    <property type="match status" value="1"/>
</dbReference>
<comment type="pathway">
    <text evidence="1 11">Amino-acid biosynthesis; L-isoleucine biosynthesis; L-isoleucine from 2-oxobutanoate: step 1/4.</text>
</comment>
<dbReference type="InterPro" id="IPR012000">
    <property type="entry name" value="Thiamin_PyroP_enz_cen_dom"/>
</dbReference>
<organism evidence="15 16">
    <name type="scientific">Alistipes ihumii AP11</name>
    <dbReference type="NCBI Taxonomy" id="1211813"/>
    <lineage>
        <taxon>Bacteria</taxon>
        <taxon>Pseudomonadati</taxon>
        <taxon>Bacteroidota</taxon>
        <taxon>Bacteroidia</taxon>
        <taxon>Bacteroidales</taxon>
        <taxon>Rikenellaceae</taxon>
        <taxon>Alistipes</taxon>
    </lineage>
</organism>
<dbReference type="Proteomes" id="UP001059295">
    <property type="component" value="Chromosome"/>
</dbReference>
<comment type="cofactor">
    <cofactor evidence="11">
        <name>Mg(2+)</name>
        <dbReference type="ChEBI" id="CHEBI:18420"/>
    </cofactor>
    <text evidence="11">Binds 1 Mg(2+) ion per subunit.</text>
</comment>
<dbReference type="Gene3D" id="3.40.50.1220">
    <property type="entry name" value="TPP-binding domain"/>
    <property type="match status" value="1"/>
</dbReference>
<dbReference type="InterPro" id="IPR012001">
    <property type="entry name" value="Thiamin_PyroP_enz_TPP-bd_dom"/>
</dbReference>
<evidence type="ECO:0000256" key="11">
    <source>
        <dbReference type="RuleBase" id="RU003591"/>
    </source>
</evidence>
<dbReference type="InterPro" id="IPR029061">
    <property type="entry name" value="THDP-binding"/>
</dbReference>
<dbReference type="GO" id="GO:0003984">
    <property type="term" value="F:acetolactate synthase activity"/>
    <property type="evidence" value="ECO:0007669"/>
    <property type="project" value="UniProtKB-EC"/>
</dbReference>
<dbReference type="EMBL" id="CP102294">
    <property type="protein sequence ID" value="UWN57954.1"/>
    <property type="molecule type" value="Genomic_DNA"/>
</dbReference>
<dbReference type="GeneID" id="82890875"/>
<keyword evidence="6 11" id="KW-0808">Transferase</keyword>
<evidence type="ECO:0000313" key="16">
    <source>
        <dbReference type="Proteomes" id="UP001059295"/>
    </source>
</evidence>
<evidence type="ECO:0000256" key="5">
    <source>
        <dbReference type="ARBA" id="ARBA00022605"/>
    </source>
</evidence>
<feature type="domain" description="Thiamine pyrophosphate enzyme TPP-binding" evidence="13">
    <location>
        <begin position="394"/>
        <end position="541"/>
    </location>
</feature>
<dbReference type="InterPro" id="IPR012846">
    <property type="entry name" value="Acetolactate_synth_lsu"/>
</dbReference>
<accession>A0ABY5V2H1</accession>
<dbReference type="Pfam" id="PF00205">
    <property type="entry name" value="TPP_enzyme_M"/>
    <property type="match status" value="1"/>
</dbReference>
<keyword evidence="9 11" id="KW-0786">Thiamine pyrophosphate</keyword>
<dbReference type="InterPro" id="IPR039368">
    <property type="entry name" value="AHAS_TPP"/>
</dbReference>
<comment type="cofactor">
    <cofactor evidence="11">
        <name>thiamine diphosphate</name>
        <dbReference type="ChEBI" id="CHEBI:58937"/>
    </cofactor>
    <text evidence="11">Binds 1 thiamine pyrophosphate per subunit.</text>
</comment>
<dbReference type="CDD" id="cd07035">
    <property type="entry name" value="TPP_PYR_POX_like"/>
    <property type="match status" value="1"/>
</dbReference>
<keyword evidence="5 11" id="KW-0028">Amino-acid biosynthesis</keyword>
<evidence type="ECO:0000256" key="2">
    <source>
        <dbReference type="ARBA" id="ARBA00005025"/>
    </source>
</evidence>
<comment type="pathway">
    <text evidence="2 11">Amino-acid biosynthesis; L-valine biosynthesis; L-valine from pyruvate: step 1/4.</text>
</comment>
<dbReference type="Pfam" id="PF02775">
    <property type="entry name" value="TPP_enzyme_C"/>
    <property type="match status" value="1"/>
</dbReference>
<protein>
    <recommendedName>
        <fullName evidence="4 11">Acetolactate synthase</fullName>
        <ecNumber evidence="4 11">2.2.1.6</ecNumber>
    </recommendedName>
</protein>
<keyword evidence="10 11" id="KW-0100">Branched-chain amino acid biosynthesis</keyword>
<sequence length="566" mass="60991">MANKQKIKGAEALLLSLIAEGTDTIFGYPGGQVIPIYDHLYHHTDRLHHILTRHEQGAVHAAQGYARATGKVGVCLATSGPGATNLVTGIADAMLDSTPIVCITGQVPAALLGTDAFQEADTISMTMPISKWNYQVTKASEIPRAIARAYYIARTGRPGPVVIDISKNAQVEEFDFSYKPCIYLRSYHPKPELDKQAVARAVEMLNASEKPLILVGQGVKLAGAERRLVELAEAAGAPMASTLMGISAVPSGHPLFVGNLGMHGNIAANEMTQQSDLILAVGMRFSDRVTGDVKNYAPHAKIIHIDIDSAELGKNLPVELPIHADAGEALEAMKSGIRHKDRSAWIDVAKGCDRREYEEVVRPSSDPQGRFISMYDAISTLAEVEKGDAVIVTDVGQNQMFSARYSKFNSTRSFITSGGLGTMGFGLPAALGAKLGVPDREVVCVMGDGGFQMTMQELGTIMQNRIGVKMIVLNNSYLGMVRQWQQLFFGKRYSFTHIESPDLTLIAAAYGIPNRRVTEPGQLREAIEELAAAPGAYLLEVAVLPEENVFPMVPAGASLSDIICTD</sequence>
<evidence type="ECO:0000256" key="3">
    <source>
        <dbReference type="ARBA" id="ARBA00007812"/>
    </source>
</evidence>
<dbReference type="SUPFAM" id="SSF52467">
    <property type="entry name" value="DHS-like NAD/FAD-binding domain"/>
    <property type="match status" value="1"/>
</dbReference>
<evidence type="ECO:0000256" key="9">
    <source>
        <dbReference type="ARBA" id="ARBA00023052"/>
    </source>
</evidence>
<evidence type="ECO:0000256" key="4">
    <source>
        <dbReference type="ARBA" id="ARBA00013145"/>
    </source>
</evidence>
<feature type="domain" description="Thiamine pyrophosphate enzyme N-terminal TPP-binding" evidence="14">
    <location>
        <begin position="8"/>
        <end position="125"/>
    </location>
</feature>
<evidence type="ECO:0000313" key="15">
    <source>
        <dbReference type="EMBL" id="UWN57954.1"/>
    </source>
</evidence>
<keyword evidence="8 11" id="KW-0460">Magnesium</keyword>
<name>A0ABY5V2H1_9BACT</name>
<evidence type="ECO:0000256" key="1">
    <source>
        <dbReference type="ARBA" id="ARBA00004974"/>
    </source>
</evidence>
<dbReference type="NCBIfam" id="TIGR00118">
    <property type="entry name" value="acolac_lg"/>
    <property type="match status" value="1"/>
</dbReference>
<reference evidence="15" key="1">
    <citation type="journal article" date="2022" name="Cell">
        <title>Design, construction, and in vivo augmentation of a complex gut microbiome.</title>
        <authorList>
            <person name="Cheng A.G."/>
            <person name="Ho P.Y."/>
            <person name="Aranda-Diaz A."/>
            <person name="Jain S."/>
            <person name="Yu F.B."/>
            <person name="Meng X."/>
            <person name="Wang M."/>
            <person name="Iakiviak M."/>
            <person name="Nagashima K."/>
            <person name="Zhao A."/>
            <person name="Murugkar P."/>
            <person name="Patil A."/>
            <person name="Atabakhsh K."/>
            <person name="Weakley A."/>
            <person name="Yan J."/>
            <person name="Brumbaugh A.R."/>
            <person name="Higginbottom S."/>
            <person name="Dimas A."/>
            <person name="Shiver A.L."/>
            <person name="Deutschbauer A."/>
            <person name="Neff N."/>
            <person name="Sonnenburg J.L."/>
            <person name="Huang K.C."/>
            <person name="Fischbach M.A."/>
        </authorList>
    </citation>
    <scope>NUCLEOTIDE SEQUENCE</scope>
    <source>
        <strain evidence="15">AP11</strain>
    </source>
</reference>
<keyword evidence="7 11" id="KW-0479">Metal-binding</keyword>
<evidence type="ECO:0000256" key="6">
    <source>
        <dbReference type="ARBA" id="ARBA00022679"/>
    </source>
</evidence>
<evidence type="ECO:0000256" key="7">
    <source>
        <dbReference type="ARBA" id="ARBA00022723"/>
    </source>
</evidence>
<keyword evidence="16" id="KW-1185">Reference proteome</keyword>
<comment type="catalytic activity">
    <reaction evidence="11">
        <text>2 pyruvate + H(+) = (2S)-2-acetolactate + CO2</text>
        <dbReference type="Rhea" id="RHEA:25249"/>
        <dbReference type="ChEBI" id="CHEBI:15361"/>
        <dbReference type="ChEBI" id="CHEBI:15378"/>
        <dbReference type="ChEBI" id="CHEBI:16526"/>
        <dbReference type="ChEBI" id="CHEBI:58476"/>
        <dbReference type="EC" id="2.2.1.6"/>
    </reaction>
</comment>
<dbReference type="PANTHER" id="PTHR18968:SF13">
    <property type="entry name" value="ACETOLACTATE SYNTHASE CATALYTIC SUBUNIT, MITOCHONDRIAL"/>
    <property type="match status" value="1"/>
</dbReference>
<dbReference type="InterPro" id="IPR029035">
    <property type="entry name" value="DHS-like_NAD/FAD-binding_dom"/>
</dbReference>
<dbReference type="InterPro" id="IPR045229">
    <property type="entry name" value="TPP_enz"/>
</dbReference>
<evidence type="ECO:0000259" key="12">
    <source>
        <dbReference type="Pfam" id="PF00205"/>
    </source>
</evidence>
<dbReference type="CDD" id="cd02015">
    <property type="entry name" value="TPP_AHAS"/>
    <property type="match status" value="1"/>
</dbReference>
<gene>
    <name evidence="15" type="primary">ilvB</name>
    <name evidence="15" type="ORF">NQ491_04035</name>
</gene>
<dbReference type="SUPFAM" id="SSF52518">
    <property type="entry name" value="Thiamin diphosphate-binding fold (THDP-binding)"/>
    <property type="match status" value="2"/>
</dbReference>
<dbReference type="PROSITE" id="PS00187">
    <property type="entry name" value="TPP_ENZYMES"/>
    <property type="match status" value="1"/>
</dbReference>
<evidence type="ECO:0000259" key="14">
    <source>
        <dbReference type="Pfam" id="PF02776"/>
    </source>
</evidence>
<dbReference type="PANTHER" id="PTHR18968">
    <property type="entry name" value="THIAMINE PYROPHOSPHATE ENZYMES"/>
    <property type="match status" value="1"/>
</dbReference>
<dbReference type="RefSeq" id="WP_019246304.1">
    <property type="nucleotide sequence ID" value="NZ_CAPH01000014.1"/>
</dbReference>
<evidence type="ECO:0000256" key="10">
    <source>
        <dbReference type="ARBA" id="ARBA00023304"/>
    </source>
</evidence>
<dbReference type="EC" id="2.2.1.6" evidence="4 11"/>